<dbReference type="SUPFAM" id="SSF54909">
    <property type="entry name" value="Dimeric alpha+beta barrel"/>
    <property type="match status" value="2"/>
</dbReference>
<dbReference type="PANTHER" id="PTHR40057:SF1">
    <property type="entry name" value="SLR1162 PROTEIN"/>
    <property type="match status" value="1"/>
</dbReference>
<dbReference type="OrthoDB" id="1494254at2"/>
<dbReference type="STRING" id="292462.AWC05_03155"/>
<keyword evidence="1" id="KW-0812">Transmembrane</keyword>
<feature type="transmembrane region" description="Helical" evidence="1">
    <location>
        <begin position="285"/>
        <end position="308"/>
    </location>
</feature>
<name>A0A1X1TX53_MYCFL</name>
<keyword evidence="1" id="KW-1133">Transmembrane helix</keyword>
<accession>A0A1X1TX53</accession>
<proteinExistence type="predicted"/>
<feature type="transmembrane region" description="Helical" evidence="1">
    <location>
        <begin position="243"/>
        <end position="265"/>
    </location>
</feature>
<reference evidence="3 4" key="1">
    <citation type="submission" date="2016-01" db="EMBL/GenBank/DDBJ databases">
        <title>The new phylogeny of the genus Mycobacterium.</title>
        <authorList>
            <person name="Tarcisio F."/>
            <person name="Conor M."/>
            <person name="Antonella G."/>
            <person name="Elisabetta G."/>
            <person name="Giulia F.S."/>
            <person name="Sara T."/>
            <person name="Anna F."/>
            <person name="Clotilde B."/>
            <person name="Roberto B."/>
            <person name="Veronica D.S."/>
            <person name="Fabio R."/>
            <person name="Monica P."/>
            <person name="Olivier J."/>
            <person name="Enrico T."/>
            <person name="Nicola S."/>
        </authorList>
    </citation>
    <scope>NUCLEOTIDE SEQUENCE [LARGE SCALE GENOMIC DNA]</scope>
    <source>
        <strain evidence="3 4">DSM 44852</strain>
    </source>
</reference>
<dbReference type="AlphaFoldDB" id="A0A1X1TX53"/>
<dbReference type="PANTHER" id="PTHR40057">
    <property type="entry name" value="SLR1162 PROTEIN"/>
    <property type="match status" value="1"/>
</dbReference>
<evidence type="ECO:0000313" key="3">
    <source>
        <dbReference type="EMBL" id="ORV49170.1"/>
    </source>
</evidence>
<dbReference type="EMBL" id="LQOV01000032">
    <property type="protein sequence ID" value="ORV49170.1"/>
    <property type="molecule type" value="Genomic_DNA"/>
</dbReference>
<dbReference type="InterPro" id="IPR007138">
    <property type="entry name" value="ABM_dom"/>
</dbReference>
<dbReference type="InterPro" id="IPR011008">
    <property type="entry name" value="Dimeric_a/b-barrel"/>
</dbReference>
<keyword evidence="4" id="KW-1185">Reference proteome</keyword>
<sequence>MTAGARAITLFHPPSDPARYGQWVVGYLASARHSPGHVSARESVQGNRPLDWAVEVAFRDADLLDAWLDSAERQAVLREGEKQGWWRCASELILMQGEPPAANVGIFLHSVTPGKEAEFIATQSELTRSIVAFPGYEGTALFPSDSFGQQWMSVLRFRRADQLTDWMRSRERQDALPRLRGGLTRDFAELTRSAPFGSTIRVDDGQTRITPAWKTAMLVLLCLYPTVMLLSKSLSPALGKLGVSPSVSLFAGNVISIVALQWVLVPAVSRPFRRWLDPIDGASTAISAAGAATIAVAYGALLALFQLVG</sequence>
<evidence type="ECO:0000256" key="1">
    <source>
        <dbReference type="SAM" id="Phobius"/>
    </source>
</evidence>
<dbReference type="Pfam" id="PF03992">
    <property type="entry name" value="ABM"/>
    <property type="match status" value="1"/>
</dbReference>
<dbReference type="InterPro" id="IPR038762">
    <property type="entry name" value="ABM_predict"/>
</dbReference>
<comment type="caution">
    <text evidence="3">The sequence shown here is derived from an EMBL/GenBank/DDBJ whole genome shotgun (WGS) entry which is preliminary data.</text>
</comment>
<dbReference type="Proteomes" id="UP000193010">
    <property type="component" value="Unassembled WGS sequence"/>
</dbReference>
<keyword evidence="1" id="KW-0472">Membrane</keyword>
<feature type="transmembrane region" description="Helical" evidence="1">
    <location>
        <begin position="212"/>
        <end position="231"/>
    </location>
</feature>
<feature type="domain" description="ABM" evidence="2">
    <location>
        <begin position="110"/>
        <end position="175"/>
    </location>
</feature>
<dbReference type="RefSeq" id="WP_139827021.1">
    <property type="nucleotide sequence ID" value="NZ_AP022576.1"/>
</dbReference>
<gene>
    <name evidence="3" type="ORF">AWC05_03155</name>
</gene>
<protein>
    <recommendedName>
        <fullName evidence="2">ABM domain-containing protein</fullName>
    </recommendedName>
</protein>
<dbReference type="Gene3D" id="3.30.70.100">
    <property type="match status" value="1"/>
</dbReference>
<organism evidence="3 4">
    <name type="scientific">Mycobacterium florentinum</name>
    <dbReference type="NCBI Taxonomy" id="292462"/>
    <lineage>
        <taxon>Bacteria</taxon>
        <taxon>Bacillati</taxon>
        <taxon>Actinomycetota</taxon>
        <taxon>Actinomycetes</taxon>
        <taxon>Mycobacteriales</taxon>
        <taxon>Mycobacteriaceae</taxon>
        <taxon>Mycobacterium</taxon>
        <taxon>Mycobacterium simiae complex</taxon>
    </lineage>
</organism>
<evidence type="ECO:0000259" key="2">
    <source>
        <dbReference type="Pfam" id="PF03992"/>
    </source>
</evidence>
<evidence type="ECO:0000313" key="4">
    <source>
        <dbReference type="Proteomes" id="UP000193010"/>
    </source>
</evidence>